<evidence type="ECO:0000256" key="1">
    <source>
        <dbReference type="SAM" id="Phobius"/>
    </source>
</evidence>
<dbReference type="AlphaFoldDB" id="A0A8S1QMD1"/>
<protein>
    <submittedName>
        <fullName evidence="2">Uncharacterized protein</fullName>
    </submittedName>
</protein>
<comment type="caution">
    <text evidence="2">The sequence shown here is derived from an EMBL/GenBank/DDBJ whole genome shotgun (WGS) entry which is preliminary data.</text>
</comment>
<evidence type="ECO:0000313" key="3">
    <source>
        <dbReference type="Proteomes" id="UP000692954"/>
    </source>
</evidence>
<dbReference type="PANTHER" id="PTHR11319:SF35">
    <property type="entry name" value="OUTER MEMBRANE PROTEIN PMPC-RELATED"/>
    <property type="match status" value="1"/>
</dbReference>
<accession>A0A8S1QMD1</accession>
<dbReference type="Proteomes" id="UP000692954">
    <property type="component" value="Unassembled WGS sequence"/>
</dbReference>
<keyword evidence="3" id="KW-1185">Reference proteome</keyword>
<name>A0A8S1QMD1_9CILI</name>
<keyword evidence="1" id="KW-0472">Membrane</keyword>
<gene>
    <name evidence="2" type="ORF">PSON_ATCC_30995.1.T1100195</name>
</gene>
<reference evidence="2" key="1">
    <citation type="submission" date="2021-01" db="EMBL/GenBank/DDBJ databases">
        <authorList>
            <consortium name="Genoscope - CEA"/>
            <person name="William W."/>
        </authorList>
    </citation>
    <scope>NUCLEOTIDE SEQUENCE</scope>
</reference>
<keyword evidence="1" id="KW-0812">Transmembrane</keyword>
<dbReference type="PANTHER" id="PTHR11319">
    <property type="entry name" value="G PROTEIN-COUPLED RECEPTOR-RELATED"/>
    <property type="match status" value="1"/>
</dbReference>
<keyword evidence="1" id="KW-1133">Transmembrane helix</keyword>
<dbReference type="OrthoDB" id="293546at2759"/>
<feature type="transmembrane region" description="Helical" evidence="1">
    <location>
        <begin position="6"/>
        <end position="27"/>
    </location>
</feature>
<dbReference type="EMBL" id="CAJJDN010000110">
    <property type="protein sequence ID" value="CAD8116384.1"/>
    <property type="molecule type" value="Genomic_DNA"/>
</dbReference>
<organism evidence="2 3">
    <name type="scientific">Paramecium sonneborni</name>
    <dbReference type="NCBI Taxonomy" id="65129"/>
    <lineage>
        <taxon>Eukaryota</taxon>
        <taxon>Sar</taxon>
        <taxon>Alveolata</taxon>
        <taxon>Ciliophora</taxon>
        <taxon>Intramacronucleata</taxon>
        <taxon>Oligohymenophorea</taxon>
        <taxon>Peniculida</taxon>
        <taxon>Parameciidae</taxon>
        <taxon>Paramecium</taxon>
    </lineage>
</organism>
<evidence type="ECO:0000313" key="2">
    <source>
        <dbReference type="EMBL" id="CAD8116384.1"/>
    </source>
</evidence>
<sequence>MDFLILFTIYYFICYNNSKLFLFLGFIPTKNNSKKKIQDYYGVGYLYNEYKKEAYFWELIKIAEKELIILSLLYYQDSGVAKGVLVLFITYLYQQLNGIYKPYILKKLNRLDYYSNTFI</sequence>
<proteinExistence type="predicted"/>